<evidence type="ECO:0000259" key="3">
    <source>
        <dbReference type="PROSITE" id="PS50075"/>
    </source>
</evidence>
<reference evidence="4 5" key="1">
    <citation type="journal article" date="2013" name="Genome Announc.">
        <title>Draft Genome Sequence of the Cellulolytic Bacterium Clostridium papyrosolvens C7 (ATCC 700395).</title>
        <authorList>
            <person name="Zepeda V."/>
            <person name="Dassa B."/>
            <person name="Borovok I."/>
            <person name="Lamed R."/>
            <person name="Bayer E.A."/>
            <person name="Cate J.H."/>
        </authorList>
    </citation>
    <scope>NUCLEOTIDE SEQUENCE [LARGE SCALE GENOMIC DNA]</scope>
    <source>
        <strain evidence="4 5">C7</strain>
    </source>
</reference>
<dbReference type="InterPro" id="IPR036736">
    <property type="entry name" value="ACP-like_sf"/>
</dbReference>
<dbReference type="PROSITE" id="PS00012">
    <property type="entry name" value="PHOSPHOPANTETHEINE"/>
    <property type="match status" value="1"/>
</dbReference>
<dbReference type="PATRIC" id="fig|1330534.3.peg.3746"/>
<evidence type="ECO:0000256" key="1">
    <source>
        <dbReference type="ARBA" id="ARBA00022450"/>
    </source>
</evidence>
<accession>U4QX34</accession>
<dbReference type="SUPFAM" id="SSF47336">
    <property type="entry name" value="ACP-like"/>
    <property type="match status" value="1"/>
</dbReference>
<dbReference type="EMBL" id="ATAY01000094">
    <property type="protein sequence ID" value="EPR08146.1"/>
    <property type="molecule type" value="Genomic_DNA"/>
</dbReference>
<dbReference type="OrthoDB" id="2088018at2"/>
<keyword evidence="1" id="KW-0596">Phosphopantetheine</keyword>
<evidence type="ECO:0000256" key="2">
    <source>
        <dbReference type="ARBA" id="ARBA00022553"/>
    </source>
</evidence>
<dbReference type="Proteomes" id="UP000016860">
    <property type="component" value="Unassembled WGS sequence"/>
</dbReference>
<dbReference type="STRING" id="1330534.L323_18860"/>
<gene>
    <name evidence="4" type="ORF">L323_18860</name>
</gene>
<organism evidence="4 5">
    <name type="scientific">Ruminiclostridium papyrosolvens C7</name>
    <dbReference type="NCBI Taxonomy" id="1330534"/>
    <lineage>
        <taxon>Bacteria</taxon>
        <taxon>Bacillati</taxon>
        <taxon>Bacillota</taxon>
        <taxon>Clostridia</taxon>
        <taxon>Eubacteriales</taxon>
        <taxon>Oscillospiraceae</taxon>
        <taxon>Ruminiclostridium</taxon>
    </lineage>
</organism>
<dbReference type="InterPro" id="IPR006162">
    <property type="entry name" value="Ppantetheine_attach_site"/>
</dbReference>
<comment type="caution">
    <text evidence="4">The sequence shown here is derived from an EMBL/GenBank/DDBJ whole genome shotgun (WGS) entry which is preliminary data.</text>
</comment>
<dbReference type="InterPro" id="IPR009081">
    <property type="entry name" value="PP-bd_ACP"/>
</dbReference>
<proteinExistence type="predicted"/>
<keyword evidence="2" id="KW-0597">Phosphoprotein</keyword>
<evidence type="ECO:0000313" key="4">
    <source>
        <dbReference type="EMBL" id="EPR08146.1"/>
    </source>
</evidence>
<dbReference type="Gene3D" id="1.10.1200.10">
    <property type="entry name" value="ACP-like"/>
    <property type="match status" value="1"/>
</dbReference>
<sequence length="90" mass="10376">MIEQIEKNEKLDVVENEVKKAIEANLDMLYSDIRPDLDLSSINIDSMSFIKICASLETTFNFIFDDEMLAISSFKTLEDFISYVKSRAQI</sequence>
<name>U4QX34_9FIRM</name>
<protein>
    <recommendedName>
        <fullName evidence="3">Carrier domain-containing protein</fullName>
    </recommendedName>
</protein>
<feature type="domain" description="Carrier" evidence="3">
    <location>
        <begin position="12"/>
        <end position="88"/>
    </location>
</feature>
<evidence type="ECO:0000313" key="5">
    <source>
        <dbReference type="Proteomes" id="UP000016860"/>
    </source>
</evidence>
<dbReference type="AlphaFoldDB" id="U4QX34"/>
<dbReference type="PROSITE" id="PS50075">
    <property type="entry name" value="CARRIER"/>
    <property type="match status" value="1"/>
</dbReference>
<dbReference type="Pfam" id="PF00550">
    <property type="entry name" value="PP-binding"/>
    <property type="match status" value="1"/>
</dbReference>